<dbReference type="PIRSF" id="PIRSF028415">
    <property type="entry name" value="UCP028415"/>
    <property type="match status" value="1"/>
</dbReference>
<dbReference type="EMBL" id="LDJL01000002">
    <property type="protein sequence ID" value="KRG71682.1"/>
    <property type="molecule type" value="Genomic_DNA"/>
</dbReference>
<protein>
    <recommendedName>
        <fullName evidence="2">DUF2272 domain-containing protein</fullName>
    </recommendedName>
</protein>
<dbReference type="Pfam" id="PF10030">
    <property type="entry name" value="DUF2272"/>
    <property type="match status" value="1"/>
</dbReference>
<feature type="chain" id="PRO_5006394945" description="DUF2272 domain-containing protein" evidence="1">
    <location>
        <begin position="21"/>
        <end position="334"/>
    </location>
</feature>
<accession>A0A0R0CYN4</accession>
<evidence type="ECO:0000313" key="3">
    <source>
        <dbReference type="EMBL" id="KRG71682.1"/>
    </source>
</evidence>
<organism evidence="3 4">
    <name type="scientific">Pseudoxanthomonas dokdonensis</name>
    <dbReference type="NCBI Taxonomy" id="344882"/>
    <lineage>
        <taxon>Bacteria</taxon>
        <taxon>Pseudomonadati</taxon>
        <taxon>Pseudomonadota</taxon>
        <taxon>Gammaproteobacteria</taxon>
        <taxon>Lysobacterales</taxon>
        <taxon>Lysobacteraceae</taxon>
        <taxon>Pseudoxanthomonas</taxon>
    </lineage>
</organism>
<name>A0A0R0CYN4_9GAMM</name>
<gene>
    <name evidence="3" type="ORF">ABB29_02740</name>
</gene>
<dbReference type="STRING" id="344882.ABB29_02740"/>
<dbReference type="InterPro" id="IPR019262">
    <property type="entry name" value="DUF2272"/>
</dbReference>
<sequence>MVPRIVATLLLLLCSATSQAADVCPRLRSQQYAPDAATRIAAAACNEHMQWYRPFIDDHGRIASSTVAEGESSRLGNGTEAWRQVARYWQQSGMLRQLSGFAGASDCGAAAQGSFSSPACRAFVIDNPWSAAFISWVQMKARIPGFRPSASHVDYVRDAYRDPAANAFDPQDPAIAIPATGDMLCYVRQSGRIYGYAGLQSVVQRTDSLPMHCEVVVAANPDGDGQAYLIGGNVQQGVTMRLLALNRAGRFWNLPMRSETSPPCAPDNQEGCNFNQQDWAVLLKLKPDQALARLAAPYPLQFASPALPSPSSQQCCINCVLGSGVPRCPNPPSQ</sequence>
<dbReference type="AlphaFoldDB" id="A0A0R0CYN4"/>
<proteinExistence type="predicted"/>
<dbReference type="RefSeq" id="WP_170185838.1">
    <property type="nucleotide sequence ID" value="NZ_LDJL01000002.1"/>
</dbReference>
<dbReference type="Proteomes" id="UP000052052">
    <property type="component" value="Unassembled WGS sequence"/>
</dbReference>
<keyword evidence="1" id="KW-0732">Signal</keyword>
<comment type="caution">
    <text evidence="3">The sequence shown here is derived from an EMBL/GenBank/DDBJ whole genome shotgun (WGS) entry which is preliminary data.</text>
</comment>
<feature type="domain" description="DUF2272" evidence="2">
    <location>
        <begin position="79"/>
        <end position="285"/>
    </location>
</feature>
<keyword evidence="4" id="KW-1185">Reference proteome</keyword>
<evidence type="ECO:0000256" key="1">
    <source>
        <dbReference type="SAM" id="SignalP"/>
    </source>
</evidence>
<dbReference type="PATRIC" id="fig|344882.3.peg.1755"/>
<feature type="signal peptide" evidence="1">
    <location>
        <begin position="1"/>
        <end position="20"/>
    </location>
</feature>
<dbReference type="InterPro" id="IPR014545">
    <property type="entry name" value="UCP028415"/>
</dbReference>
<reference evidence="3 4" key="1">
    <citation type="submission" date="2015-05" db="EMBL/GenBank/DDBJ databases">
        <title>Genome sequencing and analysis of members of genus Stenotrophomonas.</title>
        <authorList>
            <person name="Patil P.P."/>
            <person name="Midha S."/>
            <person name="Patil P.B."/>
        </authorList>
    </citation>
    <scope>NUCLEOTIDE SEQUENCE [LARGE SCALE GENOMIC DNA]</scope>
    <source>
        <strain evidence="3 4">DSM 21858</strain>
    </source>
</reference>
<evidence type="ECO:0000259" key="2">
    <source>
        <dbReference type="Pfam" id="PF10030"/>
    </source>
</evidence>
<evidence type="ECO:0000313" key="4">
    <source>
        <dbReference type="Proteomes" id="UP000052052"/>
    </source>
</evidence>